<dbReference type="GO" id="GO:0004029">
    <property type="term" value="F:aldehyde dehydrogenase (NAD+) activity"/>
    <property type="evidence" value="ECO:0007669"/>
    <property type="project" value="TreeGrafter"/>
</dbReference>
<dbReference type="STRING" id="105984.A0A427XH82"/>
<dbReference type="InterPro" id="IPR001509">
    <property type="entry name" value="Epimerase_deHydtase"/>
</dbReference>
<dbReference type="Pfam" id="PF01370">
    <property type="entry name" value="Epimerase"/>
    <property type="match status" value="1"/>
</dbReference>
<dbReference type="PANTHER" id="PTHR48079:SF3">
    <property type="entry name" value="NAD-DEPENDENT EPIMERASE_DEHYDRATASE DOMAIN-CONTAINING PROTEIN"/>
    <property type="match status" value="1"/>
</dbReference>
<dbReference type="AlphaFoldDB" id="A0A427XH82"/>
<protein>
    <recommendedName>
        <fullName evidence="1">NAD-dependent epimerase/dehydratase domain-containing protein</fullName>
    </recommendedName>
</protein>
<gene>
    <name evidence="2" type="ORF">EHS24_002646</name>
</gene>
<dbReference type="RefSeq" id="XP_028473333.1">
    <property type="nucleotide sequence ID" value="XM_028618377.1"/>
</dbReference>
<evidence type="ECO:0000259" key="1">
    <source>
        <dbReference type="Pfam" id="PF01370"/>
    </source>
</evidence>
<feature type="domain" description="NAD-dependent epimerase/dehydratase" evidence="1">
    <location>
        <begin position="3"/>
        <end position="50"/>
    </location>
</feature>
<dbReference type="InterPro" id="IPR051783">
    <property type="entry name" value="NAD(P)-dependent_oxidoreduct"/>
</dbReference>
<dbReference type="Gene3D" id="3.40.50.720">
    <property type="entry name" value="NAD(P)-binding Rossmann-like Domain"/>
    <property type="match status" value="1"/>
</dbReference>
<dbReference type="SUPFAM" id="SSF51735">
    <property type="entry name" value="NAD(P)-binding Rossmann-fold domains"/>
    <property type="match status" value="1"/>
</dbReference>
<accession>A0A427XH82</accession>
<dbReference type="Proteomes" id="UP000279236">
    <property type="component" value="Unassembled WGS sequence"/>
</dbReference>
<dbReference type="InterPro" id="IPR036291">
    <property type="entry name" value="NAD(P)-bd_dom_sf"/>
</dbReference>
<name>A0A427XH82_9TREE</name>
<organism evidence="2 3">
    <name type="scientific">Apiotrichum porosum</name>
    <dbReference type="NCBI Taxonomy" id="105984"/>
    <lineage>
        <taxon>Eukaryota</taxon>
        <taxon>Fungi</taxon>
        <taxon>Dikarya</taxon>
        <taxon>Basidiomycota</taxon>
        <taxon>Agaricomycotina</taxon>
        <taxon>Tremellomycetes</taxon>
        <taxon>Trichosporonales</taxon>
        <taxon>Trichosporonaceae</taxon>
        <taxon>Apiotrichum</taxon>
    </lineage>
</organism>
<dbReference type="PANTHER" id="PTHR48079">
    <property type="entry name" value="PROTEIN YEEZ"/>
    <property type="match status" value="1"/>
</dbReference>
<evidence type="ECO:0000313" key="2">
    <source>
        <dbReference type="EMBL" id="RSH78186.1"/>
    </source>
</evidence>
<proteinExistence type="predicted"/>
<dbReference type="OrthoDB" id="10000533at2759"/>
<keyword evidence="3" id="KW-1185">Reference proteome</keyword>
<dbReference type="GO" id="GO:0005737">
    <property type="term" value="C:cytoplasm"/>
    <property type="evidence" value="ECO:0007669"/>
    <property type="project" value="TreeGrafter"/>
</dbReference>
<reference evidence="2 3" key="1">
    <citation type="submission" date="2018-11" db="EMBL/GenBank/DDBJ databases">
        <title>Genome sequence of Apiotrichum porosum DSM 27194.</title>
        <authorList>
            <person name="Aliyu H."/>
            <person name="Gorte O."/>
            <person name="Ochsenreither K."/>
        </authorList>
    </citation>
    <scope>NUCLEOTIDE SEQUENCE [LARGE SCALE GENOMIC DNA]</scope>
    <source>
        <strain evidence="2 3">DSM 27194</strain>
    </source>
</reference>
<evidence type="ECO:0000313" key="3">
    <source>
        <dbReference type="Proteomes" id="UP000279236"/>
    </source>
</evidence>
<sequence>MKVLILGASGFIGRAAADAFVRAGHIVWGQTRSHDSANEFGLHEILPVVCDPHTAEGQKVWGAVAKDVDVLLDCLASGGAEKALAIFHTFLSAISGRPEGSPLPTYLYTSGHYVMARGYGGLEAWSDERQPANAPVNKGTIWRSQIEVPVMKSDKVNGVVIRPTCLYGKAGSYFAAYHFDAAYAAAQRGDKEFESISSDSGKISTIHTDDLADLFVRIAELGSVCRGQAIVASNPSTDNLRDILDGVVRVAGLKGWKRKDTADAYEVAWISPLLNKSSLAHALTGWTPRKMSLSDGIDVYWHSYVSTKTTRKSKL</sequence>
<dbReference type="EMBL" id="RSCE01000013">
    <property type="protein sequence ID" value="RSH78186.1"/>
    <property type="molecule type" value="Genomic_DNA"/>
</dbReference>
<comment type="caution">
    <text evidence="2">The sequence shown here is derived from an EMBL/GenBank/DDBJ whole genome shotgun (WGS) entry which is preliminary data.</text>
</comment>
<dbReference type="GeneID" id="39587189"/>